<evidence type="ECO:0000313" key="3">
    <source>
        <dbReference type="Proteomes" id="UP000244201"/>
    </source>
</evidence>
<accession>A0A2R4SW43</accession>
<sequence length="362" mass="38958">MTYGDPQVEPEDAAAIAAYEEAWREFTIELNRLHIAYGAPSYATLVKASDRPRLTKAGLNEALSGKRFPSLEALLEFVRVVSNPQPPLTDTPARPELMGQWRSQWQHVKFLQRQAHAPWTRVRTTVQDMLDQALREAEDVRATTHEEAARLRASAEAEAERLRAQAQHDADQLLQRAKAEAEQLHVQALQDTEELHTPARAHTDRTSSRWGGGVISPRLAWRPLVTLAGVGVAGMGLAITLAADSLTGQPSSSCRPTRAHPAAPVTPRASLQPVGTTEQVTVAHEPQIIFPTGSRWSGWPSPAWSTPTSATPSEDPSPTASSSPTPSASPTPTTSKTHAPAGTCGRTGPSESPTRSPSSSAS</sequence>
<protein>
    <submittedName>
        <fullName evidence="2">Uncharacterized protein</fullName>
    </submittedName>
</protein>
<dbReference type="GeneID" id="55653940"/>
<evidence type="ECO:0000313" key="2">
    <source>
        <dbReference type="EMBL" id="AVZ71097.1"/>
    </source>
</evidence>
<dbReference type="AlphaFoldDB" id="A0A2R4SW43"/>
<organism evidence="2 3">
    <name type="scientific">Streptomyces lunaelactis</name>
    <dbReference type="NCBI Taxonomy" id="1535768"/>
    <lineage>
        <taxon>Bacteria</taxon>
        <taxon>Bacillati</taxon>
        <taxon>Actinomycetota</taxon>
        <taxon>Actinomycetes</taxon>
        <taxon>Kitasatosporales</taxon>
        <taxon>Streptomycetaceae</taxon>
        <taxon>Streptomyces</taxon>
    </lineage>
</organism>
<dbReference type="Gene3D" id="1.20.120.20">
    <property type="entry name" value="Apolipoprotein"/>
    <property type="match status" value="1"/>
</dbReference>
<feature type="region of interest" description="Disordered" evidence="1">
    <location>
        <begin position="189"/>
        <end position="213"/>
    </location>
</feature>
<dbReference type="KEGG" id="slk:SLUN_01375"/>
<dbReference type="RefSeq" id="WP_108146793.1">
    <property type="nucleotide sequence ID" value="NZ_CP026304.1"/>
</dbReference>
<feature type="compositionally biased region" description="Low complexity" evidence="1">
    <location>
        <begin position="305"/>
        <end position="341"/>
    </location>
</feature>
<name>A0A2R4SW43_9ACTN</name>
<feature type="region of interest" description="Disordered" evidence="1">
    <location>
        <begin position="246"/>
        <end position="279"/>
    </location>
</feature>
<feature type="compositionally biased region" description="Low complexity" evidence="1">
    <location>
        <begin position="349"/>
        <end position="362"/>
    </location>
</feature>
<feature type="compositionally biased region" description="Basic and acidic residues" evidence="1">
    <location>
        <begin position="193"/>
        <end position="207"/>
    </location>
</feature>
<keyword evidence="3" id="KW-1185">Reference proteome</keyword>
<proteinExistence type="predicted"/>
<gene>
    <name evidence="2" type="ORF">SLUN_01375</name>
</gene>
<dbReference type="Proteomes" id="UP000244201">
    <property type="component" value="Chromosome"/>
</dbReference>
<dbReference type="OrthoDB" id="4335230at2"/>
<dbReference type="EMBL" id="CP026304">
    <property type="protein sequence ID" value="AVZ71097.1"/>
    <property type="molecule type" value="Genomic_DNA"/>
</dbReference>
<feature type="compositionally biased region" description="Polar residues" evidence="1">
    <location>
        <begin position="246"/>
        <end position="255"/>
    </location>
</feature>
<dbReference type="CDD" id="cd06503">
    <property type="entry name" value="ATP-synt_Fo_b"/>
    <property type="match status" value="1"/>
</dbReference>
<evidence type="ECO:0000256" key="1">
    <source>
        <dbReference type="SAM" id="MobiDB-lite"/>
    </source>
</evidence>
<dbReference type="SUPFAM" id="SSF58113">
    <property type="entry name" value="Apolipoprotein A-I"/>
    <property type="match status" value="1"/>
</dbReference>
<reference evidence="2 3" key="1">
    <citation type="submission" date="2018-01" db="EMBL/GenBank/DDBJ databases">
        <title>Complete genome sequence of Streptomyces lunaelactis MM109T, a Ferroverdin A producer isolated from cave moonmilk deposits.</title>
        <authorList>
            <person name="Naome A."/>
            <person name="Martinet L."/>
            <person name="Maciejewska M."/>
            <person name="Anderssen S."/>
            <person name="Adam D."/>
            <person name="Tenconi E."/>
            <person name="Deflandre B."/>
            <person name="Arguelles-Arias A."/>
            <person name="Calusinska M."/>
            <person name="Copieters W."/>
            <person name="Karim L."/>
            <person name="Hanikenne M."/>
            <person name="Baurain D."/>
            <person name="van Wezel G."/>
            <person name="Smargiasso N."/>
            <person name="de Pauw E."/>
            <person name="Delfosse P."/>
            <person name="Rigali S."/>
        </authorList>
    </citation>
    <scope>NUCLEOTIDE SEQUENCE [LARGE SCALE GENOMIC DNA]</scope>
    <source>
        <strain evidence="2 3">MM109</strain>
    </source>
</reference>
<feature type="region of interest" description="Disordered" evidence="1">
    <location>
        <begin position="291"/>
        <end position="362"/>
    </location>
</feature>